<proteinExistence type="predicted"/>
<dbReference type="Pfam" id="PF08719">
    <property type="entry name" value="NADAR"/>
    <property type="match status" value="1"/>
</dbReference>
<dbReference type="RefSeq" id="XP_025376140.1">
    <property type="nucleotide sequence ID" value="XM_025519669.1"/>
</dbReference>
<dbReference type="InterPro" id="IPR037238">
    <property type="entry name" value="YbiA-like_sf"/>
</dbReference>
<dbReference type="EMBL" id="KZ819637">
    <property type="protein sequence ID" value="PWN88942.1"/>
    <property type="molecule type" value="Genomic_DNA"/>
</dbReference>
<protein>
    <submittedName>
        <fullName evidence="3">DUF1768-domain-containing protein</fullName>
    </submittedName>
</protein>
<feature type="region of interest" description="Disordered" evidence="1">
    <location>
        <begin position="1"/>
        <end position="105"/>
    </location>
</feature>
<feature type="domain" description="NADAR" evidence="2">
    <location>
        <begin position="131"/>
        <end position="277"/>
    </location>
</feature>
<dbReference type="CDD" id="cd15457">
    <property type="entry name" value="NADAR"/>
    <property type="match status" value="1"/>
</dbReference>
<dbReference type="AlphaFoldDB" id="A0A316YID9"/>
<dbReference type="GeneID" id="37041585"/>
<reference evidence="3 4" key="1">
    <citation type="journal article" date="2018" name="Mol. Biol. Evol.">
        <title>Broad Genomic Sampling Reveals a Smut Pathogenic Ancestry of the Fungal Clade Ustilaginomycotina.</title>
        <authorList>
            <person name="Kijpornyongpan T."/>
            <person name="Mondo S.J."/>
            <person name="Barry K."/>
            <person name="Sandor L."/>
            <person name="Lee J."/>
            <person name="Lipzen A."/>
            <person name="Pangilinan J."/>
            <person name="LaButti K."/>
            <person name="Hainaut M."/>
            <person name="Henrissat B."/>
            <person name="Grigoriev I.V."/>
            <person name="Spatafora J.W."/>
            <person name="Aime M.C."/>
        </authorList>
    </citation>
    <scope>NUCLEOTIDE SEQUENCE [LARGE SCALE GENOMIC DNA]</scope>
    <source>
        <strain evidence="3 4">MCA 4198</strain>
    </source>
</reference>
<evidence type="ECO:0000259" key="2">
    <source>
        <dbReference type="Pfam" id="PF08719"/>
    </source>
</evidence>
<sequence length="291" mass="31264">MAAAASMETAAVGADPTRERSRWSSLFGGSGIKRIGAKRSRKQREQPDTGSEDDVDQLAVGEGLPARNEKSSSPAGSLEAPARRGSKQSSLQEDGPAPGPSSDQDEITAAAAHGTEENDDQDQVTVDRIHFYRRDQAYFWLSNSSDHAVYLDGIRYPTAEHLFQSLKFLPQRPDIAAKVRKASTPVDAIREARKNISDVKRGWIGKGLNVAAMREVLLLKFSQHSALRRQLLMTGDAELVEASPTDAFWGNASGNGGIAVGRNELGKALQKTRETIRAQAGLGIGSGAVTV</sequence>
<name>A0A316YID9_9BASI</name>
<dbReference type="InParanoid" id="A0A316YID9"/>
<evidence type="ECO:0000313" key="3">
    <source>
        <dbReference type="EMBL" id="PWN88942.1"/>
    </source>
</evidence>
<dbReference type="NCBIfam" id="TIGR02464">
    <property type="entry name" value="ribofla_fusion"/>
    <property type="match status" value="1"/>
</dbReference>
<dbReference type="Proteomes" id="UP000245768">
    <property type="component" value="Unassembled WGS sequence"/>
</dbReference>
<gene>
    <name evidence="3" type="ORF">FA10DRAFT_252945</name>
</gene>
<dbReference type="InterPro" id="IPR012816">
    <property type="entry name" value="NADAR"/>
</dbReference>
<dbReference type="STRING" id="215250.A0A316YID9"/>
<dbReference type="Gene3D" id="1.10.357.40">
    <property type="entry name" value="YbiA-like"/>
    <property type="match status" value="1"/>
</dbReference>
<dbReference type="OrthoDB" id="206452at2759"/>
<keyword evidence="4" id="KW-1185">Reference proteome</keyword>
<evidence type="ECO:0000256" key="1">
    <source>
        <dbReference type="SAM" id="MobiDB-lite"/>
    </source>
</evidence>
<accession>A0A316YID9</accession>
<feature type="compositionally biased region" description="Low complexity" evidence="1">
    <location>
        <begin position="1"/>
        <end position="14"/>
    </location>
</feature>
<organism evidence="3 4">
    <name type="scientific">Acaromyces ingoldii</name>
    <dbReference type="NCBI Taxonomy" id="215250"/>
    <lineage>
        <taxon>Eukaryota</taxon>
        <taxon>Fungi</taxon>
        <taxon>Dikarya</taxon>
        <taxon>Basidiomycota</taxon>
        <taxon>Ustilaginomycotina</taxon>
        <taxon>Exobasidiomycetes</taxon>
        <taxon>Exobasidiales</taxon>
        <taxon>Cryptobasidiaceae</taxon>
        <taxon>Acaromyces</taxon>
    </lineage>
</organism>
<dbReference type="SUPFAM" id="SSF143990">
    <property type="entry name" value="YbiA-like"/>
    <property type="match status" value="1"/>
</dbReference>
<evidence type="ECO:0000313" key="4">
    <source>
        <dbReference type="Proteomes" id="UP000245768"/>
    </source>
</evidence>